<keyword evidence="4" id="KW-1185">Reference proteome</keyword>
<accession>A0AAV0P8X1</accession>
<feature type="region of interest" description="Disordered" evidence="1">
    <location>
        <begin position="323"/>
        <end position="416"/>
    </location>
</feature>
<dbReference type="InterPro" id="IPR040256">
    <property type="entry name" value="At4g02000-like"/>
</dbReference>
<gene>
    <name evidence="3" type="ORF">LITE_LOCUS37361</name>
</gene>
<reference evidence="3" key="1">
    <citation type="submission" date="2022-08" db="EMBL/GenBank/DDBJ databases">
        <authorList>
            <person name="Gutierrez-Valencia J."/>
        </authorList>
    </citation>
    <scope>NUCLEOTIDE SEQUENCE</scope>
</reference>
<evidence type="ECO:0000313" key="3">
    <source>
        <dbReference type="EMBL" id="CAI0467255.1"/>
    </source>
</evidence>
<feature type="compositionally biased region" description="Polar residues" evidence="1">
    <location>
        <begin position="326"/>
        <end position="344"/>
    </location>
</feature>
<dbReference type="EMBL" id="CAMGYJ010000008">
    <property type="protein sequence ID" value="CAI0467255.1"/>
    <property type="molecule type" value="Genomic_DNA"/>
</dbReference>
<feature type="domain" description="DUF4283" evidence="2">
    <location>
        <begin position="25"/>
        <end position="106"/>
    </location>
</feature>
<dbReference type="Pfam" id="PF14111">
    <property type="entry name" value="DUF4283"/>
    <property type="match status" value="1"/>
</dbReference>
<dbReference type="Proteomes" id="UP001154282">
    <property type="component" value="Unassembled WGS sequence"/>
</dbReference>
<evidence type="ECO:0000313" key="4">
    <source>
        <dbReference type="Proteomes" id="UP001154282"/>
    </source>
</evidence>
<evidence type="ECO:0000256" key="1">
    <source>
        <dbReference type="SAM" id="MobiDB-lite"/>
    </source>
</evidence>
<dbReference type="PANTHER" id="PTHR31286">
    <property type="entry name" value="GLYCINE-RICH CELL WALL STRUCTURAL PROTEIN 1.8-LIKE"/>
    <property type="match status" value="1"/>
</dbReference>
<feature type="region of interest" description="Disordered" evidence="1">
    <location>
        <begin position="242"/>
        <end position="276"/>
    </location>
</feature>
<feature type="compositionally biased region" description="Basic and acidic residues" evidence="1">
    <location>
        <begin position="255"/>
        <end position="265"/>
    </location>
</feature>
<feature type="region of interest" description="Disordered" evidence="1">
    <location>
        <begin position="290"/>
        <end position="309"/>
    </location>
</feature>
<protein>
    <recommendedName>
        <fullName evidence="2">DUF4283 domain-containing protein</fullName>
    </recommendedName>
</protein>
<dbReference type="AlphaFoldDB" id="A0AAV0P8X1"/>
<dbReference type="PANTHER" id="PTHR31286:SF99">
    <property type="entry name" value="DUF4283 DOMAIN-CONTAINING PROTEIN"/>
    <property type="match status" value="1"/>
</dbReference>
<name>A0AAV0P8X1_9ROSI</name>
<comment type="caution">
    <text evidence="3">The sequence shown here is derived from an EMBL/GenBank/DDBJ whole genome shotgun (WGS) entry which is preliminary data.</text>
</comment>
<dbReference type="InterPro" id="IPR025558">
    <property type="entry name" value="DUF4283"/>
</dbReference>
<proteinExistence type="predicted"/>
<organism evidence="3 4">
    <name type="scientific">Linum tenue</name>
    <dbReference type="NCBI Taxonomy" id="586396"/>
    <lineage>
        <taxon>Eukaryota</taxon>
        <taxon>Viridiplantae</taxon>
        <taxon>Streptophyta</taxon>
        <taxon>Embryophyta</taxon>
        <taxon>Tracheophyta</taxon>
        <taxon>Spermatophyta</taxon>
        <taxon>Magnoliopsida</taxon>
        <taxon>eudicotyledons</taxon>
        <taxon>Gunneridae</taxon>
        <taxon>Pentapetalae</taxon>
        <taxon>rosids</taxon>
        <taxon>fabids</taxon>
        <taxon>Malpighiales</taxon>
        <taxon>Linaceae</taxon>
        <taxon>Linum</taxon>
    </lineage>
</organism>
<sequence length="416" mass="46610">MDAEEDPKCPTITFTAAEKIRWRREWRSALVVKGLGRRVSYIPLARRLNYLWARNGEIQISDMNNGCFLVRFRNQKDYEWAMEGGPWLLGDTYLTVHRWFKGFNPWKTEITTTMVWVQLPELPIEFINKEAVMKIGQWLGKPVRVDRATEIGARGRFARLCVEVDLTQPLLSQYKIEGTTYLIRYEGLDDLCTNCGTYGKSGGKCQCNLAEKAMETEEVRVDEMEKREDPTQGRTYGEWMVVKRRERRPGRGVSRGKEGKGEGSESNRFQAFAGEVHQVRVEEEAVMVDRGEAGKPKDQPTATHPLNEGLSHAEGHAHLVEEEAQMHSSQGKSAKSDAPSQRETMTSKKESVAAKPQGVQTAKGNAGVNPGKKGEGKKQGQRNEGIKNVGLRMDTGGTSTLKKADGAGNRSPSVHK</sequence>
<evidence type="ECO:0000259" key="2">
    <source>
        <dbReference type="Pfam" id="PF14111"/>
    </source>
</evidence>